<proteinExistence type="predicted"/>
<protein>
    <submittedName>
        <fullName evidence="2">Serine/threonine protein phosphatase PrpC</fullName>
    </submittedName>
</protein>
<feature type="domain" description="PPM-type phosphatase" evidence="1">
    <location>
        <begin position="11"/>
        <end position="255"/>
    </location>
</feature>
<evidence type="ECO:0000313" key="3">
    <source>
        <dbReference type="Proteomes" id="UP000184501"/>
    </source>
</evidence>
<dbReference type="AlphaFoldDB" id="A0A1M4XLG9"/>
<dbReference type="EMBL" id="FQVN01000002">
    <property type="protein sequence ID" value="SHE94319.1"/>
    <property type="molecule type" value="Genomic_DNA"/>
</dbReference>
<name>A0A1M4XLG9_STRHI</name>
<dbReference type="CDD" id="cd00143">
    <property type="entry name" value="PP2Cc"/>
    <property type="match status" value="1"/>
</dbReference>
<dbReference type="Gene3D" id="3.60.40.10">
    <property type="entry name" value="PPM-type phosphatase domain"/>
    <property type="match status" value="1"/>
</dbReference>
<dbReference type="RefSeq" id="WP_083959486.1">
    <property type="nucleotide sequence ID" value="NZ_FQVN01000002.1"/>
</dbReference>
<dbReference type="PROSITE" id="PS51746">
    <property type="entry name" value="PPM_2"/>
    <property type="match status" value="1"/>
</dbReference>
<sequence length="263" mass="27515">MSAPSQSAQVFVTAMTHRGAVRANNEDAFVAGPATVSGTSMDDPVVIRLSPHAPVVVAVADGLGGHAAGEVASALAVRRLAEEGPTLTSRAKVATTLSRINDELYEIPGRQPEYYGTGTTAAGLVLSGSGALWFNVGDSRVYRESGNYLEQLSIDDTATAPGGDATGRRSSVLAQALGGAALRTPVEPHVAADPVDGPARWLLCSDGLTDMVEVERIERILTEESTSDPRTVKALWAAAMDAGGHDNITILLVRWSGPRREDD</sequence>
<dbReference type="SMART" id="SM00332">
    <property type="entry name" value="PP2Cc"/>
    <property type="match status" value="1"/>
</dbReference>
<organism evidence="2 3">
    <name type="scientific">Streptoalloteichus hindustanus</name>
    <dbReference type="NCBI Taxonomy" id="2017"/>
    <lineage>
        <taxon>Bacteria</taxon>
        <taxon>Bacillati</taxon>
        <taxon>Actinomycetota</taxon>
        <taxon>Actinomycetes</taxon>
        <taxon>Pseudonocardiales</taxon>
        <taxon>Pseudonocardiaceae</taxon>
        <taxon>Streptoalloteichus</taxon>
    </lineage>
</organism>
<reference evidence="2 3" key="1">
    <citation type="submission" date="2016-11" db="EMBL/GenBank/DDBJ databases">
        <authorList>
            <person name="Jaros S."/>
            <person name="Januszkiewicz K."/>
            <person name="Wedrychowicz H."/>
        </authorList>
    </citation>
    <scope>NUCLEOTIDE SEQUENCE [LARGE SCALE GENOMIC DNA]</scope>
    <source>
        <strain evidence="2 3">DSM 44523</strain>
    </source>
</reference>
<dbReference type="Pfam" id="PF13672">
    <property type="entry name" value="PP2C_2"/>
    <property type="match status" value="1"/>
</dbReference>
<evidence type="ECO:0000313" key="2">
    <source>
        <dbReference type="EMBL" id="SHE94319.1"/>
    </source>
</evidence>
<dbReference type="SUPFAM" id="SSF81606">
    <property type="entry name" value="PP2C-like"/>
    <property type="match status" value="1"/>
</dbReference>
<dbReference type="InterPro" id="IPR001932">
    <property type="entry name" value="PPM-type_phosphatase-like_dom"/>
</dbReference>
<evidence type="ECO:0000259" key="1">
    <source>
        <dbReference type="PROSITE" id="PS51746"/>
    </source>
</evidence>
<dbReference type="OrthoDB" id="9801841at2"/>
<keyword evidence="3" id="KW-1185">Reference proteome</keyword>
<gene>
    <name evidence="2" type="ORF">SAMN05444320_10243</name>
</gene>
<dbReference type="SMART" id="SM00331">
    <property type="entry name" value="PP2C_SIG"/>
    <property type="match status" value="1"/>
</dbReference>
<dbReference type="InterPro" id="IPR036457">
    <property type="entry name" value="PPM-type-like_dom_sf"/>
</dbReference>
<dbReference type="STRING" id="2017.SAMN05444320_10243"/>
<dbReference type="Proteomes" id="UP000184501">
    <property type="component" value="Unassembled WGS sequence"/>
</dbReference>
<accession>A0A1M4XLG9</accession>